<evidence type="ECO:0000256" key="1">
    <source>
        <dbReference type="SAM" id="SignalP"/>
    </source>
</evidence>
<feature type="signal peptide" evidence="1">
    <location>
        <begin position="1"/>
        <end position="23"/>
    </location>
</feature>
<sequence>MKNIFKFILFSTFLFQILLFVDGQLKNGKETNKGNIQNEKETNKKGKAENEQLLPELLEIEEHGEKINTPEFKRIYTFVKNNLKNSEKVEEMKDFLENLTKNTKKRKILKNFNNYDEFIKYKDLLKTEEATLIKKLKEAGKKKLYKNKKLNKTKKILKEIIKAEKVGINNVLLSLDFCKKIDQNYKVKEIVEILKEYCEKNILEKASEVLEAGGILINEKNEENSEKKIYKQNTIKNFYRSVSRFLSSVGKSKSFDSLKDEKHGKSLIPRIAGNPFRRVKSEGDFTKFTFNEEGRVQEVKKEEDLMQNKRKNSIFDLFRNKTNKLSLDDEEQKREKYVNEKSIERGMPFDEYLRSYI</sequence>
<reference evidence="3" key="1">
    <citation type="submission" date="2016-11" db="UniProtKB">
        <authorList>
            <consortium name="WormBaseParasite"/>
        </authorList>
    </citation>
    <scope>IDENTIFICATION</scope>
</reference>
<dbReference type="WBParaSite" id="MhA1_Contig1636.frz3.gene7">
    <property type="protein sequence ID" value="MhA1_Contig1636.frz3.gene7"/>
    <property type="gene ID" value="MhA1_Contig1636.frz3.gene7"/>
</dbReference>
<dbReference type="AlphaFoldDB" id="A0A1I8B9N7"/>
<organism evidence="2 3">
    <name type="scientific">Meloidogyne hapla</name>
    <name type="common">Root-knot nematode worm</name>
    <dbReference type="NCBI Taxonomy" id="6305"/>
    <lineage>
        <taxon>Eukaryota</taxon>
        <taxon>Metazoa</taxon>
        <taxon>Ecdysozoa</taxon>
        <taxon>Nematoda</taxon>
        <taxon>Chromadorea</taxon>
        <taxon>Rhabditida</taxon>
        <taxon>Tylenchina</taxon>
        <taxon>Tylenchomorpha</taxon>
        <taxon>Tylenchoidea</taxon>
        <taxon>Meloidogynidae</taxon>
        <taxon>Meloidogyninae</taxon>
        <taxon>Meloidogyne</taxon>
    </lineage>
</organism>
<accession>A0A1I8B9N7</accession>
<protein>
    <submittedName>
        <fullName evidence="3">Uncharacterized protein</fullName>
    </submittedName>
</protein>
<evidence type="ECO:0000313" key="2">
    <source>
        <dbReference type="Proteomes" id="UP000095281"/>
    </source>
</evidence>
<dbReference type="Proteomes" id="UP000095281">
    <property type="component" value="Unplaced"/>
</dbReference>
<feature type="chain" id="PRO_5009315582" evidence="1">
    <location>
        <begin position="24"/>
        <end position="357"/>
    </location>
</feature>
<keyword evidence="2" id="KW-1185">Reference proteome</keyword>
<name>A0A1I8B9N7_MELHA</name>
<evidence type="ECO:0000313" key="3">
    <source>
        <dbReference type="WBParaSite" id="MhA1_Contig1636.frz3.gene7"/>
    </source>
</evidence>
<proteinExistence type="predicted"/>
<keyword evidence="1" id="KW-0732">Signal</keyword>